<name>A0A8J3N6K1_9CHLR</name>
<sequence length="41" mass="4768">MSERTIPEQSKHRPWVLVAAWFGTIAFVGLLKRILERQQSS</sequence>
<dbReference type="RefSeq" id="WP_268963489.1">
    <property type="nucleotide sequence ID" value="NZ_BNJK01000001.1"/>
</dbReference>
<feature type="transmembrane region" description="Helical" evidence="1">
    <location>
        <begin position="12"/>
        <end position="31"/>
    </location>
</feature>
<protein>
    <submittedName>
        <fullName evidence="2">Uncharacterized protein</fullName>
    </submittedName>
</protein>
<keyword evidence="1" id="KW-0472">Membrane</keyword>
<dbReference type="EMBL" id="BNJK01000001">
    <property type="protein sequence ID" value="GHO96197.1"/>
    <property type="molecule type" value="Genomic_DNA"/>
</dbReference>
<keyword evidence="1" id="KW-0812">Transmembrane</keyword>
<evidence type="ECO:0000313" key="2">
    <source>
        <dbReference type="EMBL" id="GHO96197.1"/>
    </source>
</evidence>
<keyword evidence="3" id="KW-1185">Reference proteome</keyword>
<keyword evidence="1" id="KW-1133">Transmembrane helix</keyword>
<proteinExistence type="predicted"/>
<organism evidence="2 3">
    <name type="scientific">Reticulibacter mediterranei</name>
    <dbReference type="NCBI Taxonomy" id="2778369"/>
    <lineage>
        <taxon>Bacteria</taxon>
        <taxon>Bacillati</taxon>
        <taxon>Chloroflexota</taxon>
        <taxon>Ktedonobacteria</taxon>
        <taxon>Ktedonobacterales</taxon>
        <taxon>Reticulibacteraceae</taxon>
        <taxon>Reticulibacter</taxon>
    </lineage>
</organism>
<dbReference type="Proteomes" id="UP000597444">
    <property type="component" value="Unassembled WGS sequence"/>
</dbReference>
<accession>A0A8J3N6K1</accession>
<comment type="caution">
    <text evidence="2">The sequence shown here is derived from an EMBL/GenBank/DDBJ whole genome shotgun (WGS) entry which is preliminary data.</text>
</comment>
<evidence type="ECO:0000313" key="3">
    <source>
        <dbReference type="Proteomes" id="UP000597444"/>
    </source>
</evidence>
<dbReference type="AlphaFoldDB" id="A0A8J3N6K1"/>
<evidence type="ECO:0000256" key="1">
    <source>
        <dbReference type="SAM" id="Phobius"/>
    </source>
</evidence>
<gene>
    <name evidence="2" type="ORF">KSF_062450</name>
</gene>
<reference evidence="2" key="1">
    <citation type="submission" date="2020-10" db="EMBL/GenBank/DDBJ databases">
        <title>Taxonomic study of unclassified bacteria belonging to the class Ktedonobacteria.</title>
        <authorList>
            <person name="Yabe S."/>
            <person name="Wang C.M."/>
            <person name="Zheng Y."/>
            <person name="Sakai Y."/>
            <person name="Cavaletti L."/>
            <person name="Monciardini P."/>
            <person name="Donadio S."/>
        </authorList>
    </citation>
    <scope>NUCLEOTIDE SEQUENCE</scope>
    <source>
        <strain evidence="2">ID150040</strain>
    </source>
</reference>